<evidence type="ECO:0000256" key="3">
    <source>
        <dbReference type="ARBA" id="ARBA00022980"/>
    </source>
</evidence>
<accession>A0A1B6GLI5</accession>
<dbReference type="Pfam" id="PF08561">
    <property type="entry name" value="Ribosomal_L37"/>
    <property type="match status" value="1"/>
</dbReference>
<comment type="similarity">
    <text evidence="6">Belongs to the mitochondrion-specific ribosomal protein mL54 family.</text>
</comment>
<dbReference type="EMBL" id="GECZ01006596">
    <property type="protein sequence ID" value="JAS63173.1"/>
    <property type="molecule type" value="Transcribed_RNA"/>
</dbReference>
<dbReference type="InterPro" id="IPR013870">
    <property type="entry name" value="Ribosomal_mL54"/>
</dbReference>
<dbReference type="PANTHER" id="PTHR28595:SF1">
    <property type="entry name" value="LARGE RIBOSOMAL SUBUNIT PROTEIN ML54"/>
    <property type="match status" value="1"/>
</dbReference>
<dbReference type="GO" id="GO:0005762">
    <property type="term" value="C:mitochondrial large ribosomal subunit"/>
    <property type="evidence" value="ECO:0007669"/>
    <property type="project" value="TreeGrafter"/>
</dbReference>
<gene>
    <name evidence="8" type="ORF">g.10795</name>
</gene>
<dbReference type="AlphaFoldDB" id="A0A1B6GLI5"/>
<evidence type="ECO:0000256" key="2">
    <source>
        <dbReference type="ARBA" id="ARBA00022946"/>
    </source>
</evidence>
<proteinExistence type="inferred from homology"/>
<dbReference type="GO" id="GO:0003735">
    <property type="term" value="F:structural constituent of ribosome"/>
    <property type="evidence" value="ECO:0007669"/>
    <property type="project" value="TreeGrafter"/>
</dbReference>
<dbReference type="PANTHER" id="PTHR28595">
    <property type="entry name" value="39S RIBOSOMAL PROTEIN L54, MITOCHONDRIAL"/>
    <property type="match status" value="1"/>
</dbReference>
<keyword evidence="2" id="KW-0809">Transit peptide</keyword>
<keyword evidence="5" id="KW-0687">Ribonucleoprotein</keyword>
<sequence length="137" mass="15575">MALRQHLLKQIFIPRTSILNFVQLQVCQYATGAIASLGKSKKLKGKAGSASFEKIRLPVETDARKLVTHLCGSNLLAEGGEDIKLKPDSEYPEWLWNLYIGKTKSLSELDPETIEYWNKLRAIAIKHQHNLKSLRKF</sequence>
<evidence type="ECO:0000256" key="4">
    <source>
        <dbReference type="ARBA" id="ARBA00023128"/>
    </source>
</evidence>
<reference evidence="8" key="1">
    <citation type="submission" date="2015-11" db="EMBL/GenBank/DDBJ databases">
        <title>De novo transcriptome assembly of four potential Pierce s Disease insect vectors from Arizona vineyards.</title>
        <authorList>
            <person name="Tassone E.E."/>
        </authorList>
    </citation>
    <scope>NUCLEOTIDE SEQUENCE</scope>
</reference>
<evidence type="ECO:0000256" key="1">
    <source>
        <dbReference type="ARBA" id="ARBA00004173"/>
    </source>
</evidence>
<name>A0A1B6GLI5_9HEMI</name>
<evidence type="ECO:0000256" key="5">
    <source>
        <dbReference type="ARBA" id="ARBA00023274"/>
    </source>
</evidence>
<keyword evidence="4" id="KW-0496">Mitochondrion</keyword>
<protein>
    <recommendedName>
        <fullName evidence="7">Large ribosomal subunit protein mL54</fullName>
    </recommendedName>
</protein>
<evidence type="ECO:0000313" key="8">
    <source>
        <dbReference type="EMBL" id="JAS63173.1"/>
    </source>
</evidence>
<organism evidence="8">
    <name type="scientific">Cuerna arida</name>
    <dbReference type="NCBI Taxonomy" id="1464854"/>
    <lineage>
        <taxon>Eukaryota</taxon>
        <taxon>Metazoa</taxon>
        <taxon>Ecdysozoa</taxon>
        <taxon>Arthropoda</taxon>
        <taxon>Hexapoda</taxon>
        <taxon>Insecta</taxon>
        <taxon>Pterygota</taxon>
        <taxon>Neoptera</taxon>
        <taxon>Paraneoptera</taxon>
        <taxon>Hemiptera</taxon>
        <taxon>Auchenorrhyncha</taxon>
        <taxon>Membracoidea</taxon>
        <taxon>Cicadellidae</taxon>
        <taxon>Cicadellinae</taxon>
        <taxon>Proconiini</taxon>
        <taxon>Cuerna</taxon>
    </lineage>
</organism>
<keyword evidence="3" id="KW-0689">Ribosomal protein</keyword>
<evidence type="ECO:0000256" key="7">
    <source>
        <dbReference type="ARBA" id="ARBA00035179"/>
    </source>
</evidence>
<comment type="subcellular location">
    <subcellularLocation>
        <location evidence="1">Mitochondrion</location>
    </subcellularLocation>
</comment>
<evidence type="ECO:0000256" key="6">
    <source>
        <dbReference type="ARBA" id="ARBA00033752"/>
    </source>
</evidence>